<dbReference type="Proteomes" id="UP000242188">
    <property type="component" value="Unassembled WGS sequence"/>
</dbReference>
<keyword evidence="2 13" id="KW-0378">Hydrolase</keyword>
<evidence type="ECO:0000256" key="7">
    <source>
        <dbReference type="ARBA" id="ARBA00044064"/>
    </source>
</evidence>
<dbReference type="EMBL" id="NEDP02004151">
    <property type="protein sequence ID" value="OWF46568.1"/>
    <property type="molecule type" value="Genomic_DNA"/>
</dbReference>
<dbReference type="PRINTS" id="PR00412">
    <property type="entry name" value="EPOXHYDRLASE"/>
</dbReference>
<dbReference type="PANTHER" id="PTHR46118:SF4">
    <property type="entry name" value="PROTEIN ABHD11"/>
    <property type="match status" value="1"/>
</dbReference>
<dbReference type="EC" id="3.1.1.116" evidence="3"/>
<comment type="caution">
    <text evidence="13">The sequence shown here is derived from an EMBL/GenBank/DDBJ whole genome shotgun (WGS) entry which is preliminary data.</text>
</comment>
<evidence type="ECO:0000313" key="13">
    <source>
        <dbReference type="EMBL" id="OWF46568.1"/>
    </source>
</evidence>
<comment type="catalytic activity">
    <reaction evidence="8">
        <text>1-octadecanoyl-2-(4Z,7Z,10Z,13Z,16Z,19Z-docosahexaenoyl)-sn-glycerol + H2O = 2-(4Z,7Z,10Z,13Z,16Z,19Z-docosahexaenoyl)-glycerol + octadecanoate + H(+)</text>
        <dbReference type="Rhea" id="RHEA:77107"/>
        <dbReference type="ChEBI" id="CHEBI:15377"/>
        <dbReference type="ChEBI" id="CHEBI:15378"/>
        <dbReference type="ChEBI" id="CHEBI:25629"/>
        <dbReference type="ChEBI" id="CHEBI:77129"/>
        <dbReference type="ChEBI" id="CHEBI:186738"/>
    </reaction>
</comment>
<evidence type="ECO:0000256" key="5">
    <source>
        <dbReference type="ARBA" id="ARBA00043667"/>
    </source>
</evidence>
<dbReference type="Gene3D" id="3.40.50.1820">
    <property type="entry name" value="alpha/beta hydrolase"/>
    <property type="match status" value="1"/>
</dbReference>
<evidence type="ECO:0000256" key="3">
    <source>
        <dbReference type="ARBA" id="ARBA00026104"/>
    </source>
</evidence>
<dbReference type="InterPro" id="IPR000073">
    <property type="entry name" value="AB_hydrolase_1"/>
</dbReference>
<dbReference type="AlphaFoldDB" id="A0A210QCV6"/>
<proteinExistence type="inferred from homology"/>
<dbReference type="STRING" id="6573.A0A210QCV6"/>
<protein>
    <recommendedName>
        <fullName evidence="7">sn-1-specific diacylglycerol lipase ABHD11</fullName>
        <ecNumber evidence="3">3.1.1.116</ecNumber>
    </recommendedName>
    <alternativeName>
        <fullName evidence="4">Alpha/beta hydrolase domain-containing protein 11</fullName>
    </alternativeName>
</protein>
<evidence type="ECO:0000313" key="14">
    <source>
        <dbReference type="Proteomes" id="UP000242188"/>
    </source>
</evidence>
<evidence type="ECO:0000256" key="10">
    <source>
        <dbReference type="ARBA" id="ARBA00048513"/>
    </source>
</evidence>
<dbReference type="GO" id="GO:0052689">
    <property type="term" value="F:carboxylic ester hydrolase activity"/>
    <property type="evidence" value="ECO:0007669"/>
    <property type="project" value="TreeGrafter"/>
</dbReference>
<name>A0A210QCV6_MIZYE</name>
<sequence length="323" mass="36240">MCKLGVCSKMSRNLLSRTLRLSCIQRPLRTNSTSTSSHINSAVKLNHHIYKNVEKGTNQTSVMVMHGLMGSSNNWRSLSKALCKTGRKVIAVDARNHGASPHNEHMSYFLMSDDVLRLMDELGEERVTLMGHSMGGKVLMTLALTHPDRVKNLVVVDVSPRPRPASVTPTTSAYLQSMLKITSSLCDTTLTSLSQAKQHADKILQETEQDVSIRQFLITNLEHINGRFRWKVNLDAIINSMPELGGFPEFSQQFTRPTLFVGGQNSNYILSSDIPRIQELFPKAVVKHIDNAGHWVHAENPHEFLKVVKTFLLENDEERPCKG</sequence>
<evidence type="ECO:0000256" key="2">
    <source>
        <dbReference type="ARBA" id="ARBA00022801"/>
    </source>
</evidence>
<evidence type="ECO:0000259" key="12">
    <source>
        <dbReference type="Pfam" id="PF00561"/>
    </source>
</evidence>
<keyword evidence="14" id="KW-1185">Reference proteome</keyword>
<comment type="catalytic activity">
    <reaction evidence="5">
        <text>a 1,2-diacyl-sn-glycerol + H2O = a 2-acylglycerol + a fatty acid + H(+)</text>
        <dbReference type="Rhea" id="RHEA:33275"/>
        <dbReference type="ChEBI" id="CHEBI:15377"/>
        <dbReference type="ChEBI" id="CHEBI:15378"/>
        <dbReference type="ChEBI" id="CHEBI:17389"/>
        <dbReference type="ChEBI" id="CHEBI:17815"/>
        <dbReference type="ChEBI" id="CHEBI:28868"/>
        <dbReference type="EC" id="3.1.1.116"/>
    </reaction>
</comment>
<evidence type="ECO:0000256" key="1">
    <source>
        <dbReference type="ARBA" id="ARBA00008645"/>
    </source>
</evidence>
<comment type="catalytic activity">
    <reaction evidence="10">
        <text>1-octadecanoyl-2-(9Z-octadecenoyl)-sn-glycerol + H2O = 2-(9Z-octadecenoyl)-glycerol + octadecanoate + H(+)</text>
        <dbReference type="Rhea" id="RHEA:77103"/>
        <dbReference type="ChEBI" id="CHEBI:15377"/>
        <dbReference type="ChEBI" id="CHEBI:15378"/>
        <dbReference type="ChEBI" id="CHEBI:25629"/>
        <dbReference type="ChEBI" id="CHEBI:73990"/>
        <dbReference type="ChEBI" id="CHEBI:75468"/>
    </reaction>
</comment>
<dbReference type="PRINTS" id="PR00111">
    <property type="entry name" value="ABHYDROLASE"/>
</dbReference>
<comment type="catalytic activity">
    <reaction evidence="9">
        <text>1,2-didecanoylglycerol + H2O = decanoylglycerol + decanoate + H(+)</text>
        <dbReference type="Rhea" id="RHEA:48596"/>
        <dbReference type="ChEBI" id="CHEBI:11152"/>
        <dbReference type="ChEBI" id="CHEBI:15377"/>
        <dbReference type="ChEBI" id="CHEBI:15378"/>
        <dbReference type="ChEBI" id="CHEBI:27689"/>
        <dbReference type="ChEBI" id="CHEBI:90605"/>
    </reaction>
</comment>
<dbReference type="PANTHER" id="PTHR46118">
    <property type="entry name" value="PROTEIN ABHD11"/>
    <property type="match status" value="1"/>
</dbReference>
<dbReference type="InterPro" id="IPR000639">
    <property type="entry name" value="Epox_hydrolase-like"/>
</dbReference>
<gene>
    <name evidence="13" type="ORF">KP79_PYT16075</name>
</gene>
<feature type="domain" description="AB hydrolase-1" evidence="12">
    <location>
        <begin position="62"/>
        <end position="301"/>
    </location>
</feature>
<dbReference type="SUPFAM" id="SSF53474">
    <property type="entry name" value="alpha/beta-Hydrolases"/>
    <property type="match status" value="1"/>
</dbReference>
<evidence type="ECO:0000256" key="4">
    <source>
        <dbReference type="ARBA" id="ARBA00042703"/>
    </source>
</evidence>
<dbReference type="InterPro" id="IPR029058">
    <property type="entry name" value="AB_hydrolase_fold"/>
</dbReference>
<dbReference type="OrthoDB" id="8119704at2759"/>
<evidence type="ECO:0000256" key="6">
    <source>
        <dbReference type="ARBA" id="ARBA00043742"/>
    </source>
</evidence>
<evidence type="ECO:0000256" key="9">
    <source>
        <dbReference type="ARBA" id="ARBA00048504"/>
    </source>
</evidence>
<accession>A0A210QCV6</accession>
<reference evidence="13 14" key="1">
    <citation type="journal article" date="2017" name="Nat. Ecol. Evol.">
        <title>Scallop genome provides insights into evolution of bilaterian karyotype and development.</title>
        <authorList>
            <person name="Wang S."/>
            <person name="Zhang J."/>
            <person name="Jiao W."/>
            <person name="Li J."/>
            <person name="Xun X."/>
            <person name="Sun Y."/>
            <person name="Guo X."/>
            <person name="Huan P."/>
            <person name="Dong B."/>
            <person name="Zhang L."/>
            <person name="Hu X."/>
            <person name="Sun X."/>
            <person name="Wang J."/>
            <person name="Zhao C."/>
            <person name="Wang Y."/>
            <person name="Wang D."/>
            <person name="Huang X."/>
            <person name="Wang R."/>
            <person name="Lv J."/>
            <person name="Li Y."/>
            <person name="Zhang Z."/>
            <person name="Liu B."/>
            <person name="Lu W."/>
            <person name="Hui Y."/>
            <person name="Liang J."/>
            <person name="Zhou Z."/>
            <person name="Hou R."/>
            <person name="Li X."/>
            <person name="Liu Y."/>
            <person name="Li H."/>
            <person name="Ning X."/>
            <person name="Lin Y."/>
            <person name="Zhao L."/>
            <person name="Xing Q."/>
            <person name="Dou J."/>
            <person name="Li Y."/>
            <person name="Mao J."/>
            <person name="Guo H."/>
            <person name="Dou H."/>
            <person name="Li T."/>
            <person name="Mu C."/>
            <person name="Jiang W."/>
            <person name="Fu Q."/>
            <person name="Fu X."/>
            <person name="Miao Y."/>
            <person name="Liu J."/>
            <person name="Yu Q."/>
            <person name="Li R."/>
            <person name="Liao H."/>
            <person name="Li X."/>
            <person name="Kong Y."/>
            <person name="Jiang Z."/>
            <person name="Chourrout D."/>
            <person name="Li R."/>
            <person name="Bao Z."/>
        </authorList>
    </citation>
    <scope>NUCLEOTIDE SEQUENCE [LARGE SCALE GENOMIC DNA]</scope>
    <source>
        <strain evidence="13 14">PY_sf001</strain>
    </source>
</reference>
<dbReference type="GO" id="GO:0005739">
    <property type="term" value="C:mitochondrion"/>
    <property type="evidence" value="ECO:0007669"/>
    <property type="project" value="TreeGrafter"/>
</dbReference>
<comment type="similarity">
    <text evidence="1">Belongs to the AB hydrolase superfamily.</text>
</comment>
<comment type="catalytic activity">
    <reaction evidence="11">
        <text>1-octadecanoyl-2-(5Z,8Z,11Z,14Z-eicosatetraenoyl)-sn-glycerol + H2O = 2-(5Z,8Z,11Z,14Z-eicosatetraenoyl)-glycerol + octadecanoate + H(+)</text>
        <dbReference type="Rhea" id="RHEA:38507"/>
        <dbReference type="ChEBI" id="CHEBI:15377"/>
        <dbReference type="ChEBI" id="CHEBI:15378"/>
        <dbReference type="ChEBI" id="CHEBI:25629"/>
        <dbReference type="ChEBI" id="CHEBI:52392"/>
        <dbReference type="ChEBI" id="CHEBI:75728"/>
    </reaction>
</comment>
<comment type="catalytic activity">
    <reaction evidence="6">
        <text>a 1,3-diacyl-sn-glycerol + H2O = a 1-acyl-sn-glycerol + a fatty acid + H(+)</text>
        <dbReference type="Rhea" id="RHEA:38503"/>
        <dbReference type="ChEBI" id="CHEBI:15377"/>
        <dbReference type="ChEBI" id="CHEBI:15378"/>
        <dbReference type="ChEBI" id="CHEBI:28868"/>
        <dbReference type="ChEBI" id="CHEBI:64683"/>
        <dbReference type="ChEBI" id="CHEBI:77272"/>
    </reaction>
</comment>
<organism evidence="13 14">
    <name type="scientific">Mizuhopecten yessoensis</name>
    <name type="common">Japanese scallop</name>
    <name type="synonym">Patinopecten yessoensis</name>
    <dbReference type="NCBI Taxonomy" id="6573"/>
    <lineage>
        <taxon>Eukaryota</taxon>
        <taxon>Metazoa</taxon>
        <taxon>Spiralia</taxon>
        <taxon>Lophotrochozoa</taxon>
        <taxon>Mollusca</taxon>
        <taxon>Bivalvia</taxon>
        <taxon>Autobranchia</taxon>
        <taxon>Pteriomorphia</taxon>
        <taxon>Pectinida</taxon>
        <taxon>Pectinoidea</taxon>
        <taxon>Pectinidae</taxon>
        <taxon>Mizuhopecten</taxon>
    </lineage>
</organism>
<dbReference type="Pfam" id="PF00561">
    <property type="entry name" value="Abhydrolase_1"/>
    <property type="match status" value="1"/>
</dbReference>
<evidence type="ECO:0000256" key="11">
    <source>
        <dbReference type="ARBA" id="ARBA00048919"/>
    </source>
</evidence>
<evidence type="ECO:0000256" key="8">
    <source>
        <dbReference type="ARBA" id="ARBA00048283"/>
    </source>
</evidence>
<dbReference type="FunFam" id="3.40.50.1820:FF:000039">
    <property type="entry name" value="Esterase ybfF"/>
    <property type="match status" value="1"/>
</dbReference>